<dbReference type="SUPFAM" id="SSF47781">
    <property type="entry name" value="RuvA domain 2-like"/>
    <property type="match status" value="1"/>
</dbReference>
<keyword evidence="4 7" id="KW-0520">NAD</keyword>
<evidence type="ECO:0000256" key="4">
    <source>
        <dbReference type="ARBA" id="ARBA00023027"/>
    </source>
</evidence>
<keyword evidence="2 7" id="KW-0235">DNA replication</keyword>
<dbReference type="AlphaFoldDB" id="A0A085G3T2"/>
<dbReference type="GO" id="GO:0003911">
    <property type="term" value="F:DNA ligase (NAD+) activity"/>
    <property type="evidence" value="ECO:0007669"/>
    <property type="project" value="UniProtKB-UniRule"/>
</dbReference>
<dbReference type="InterPro" id="IPR010994">
    <property type="entry name" value="RuvA_2-like"/>
</dbReference>
<dbReference type="EC" id="6.5.1.2" evidence="7"/>
<dbReference type="Pfam" id="PF01653">
    <property type="entry name" value="DNA_ligase_aden"/>
    <property type="match status" value="1"/>
</dbReference>
<feature type="domain" description="NAD-dependent DNA ligase N-terminal" evidence="9">
    <location>
        <begin position="29"/>
        <end position="431"/>
    </location>
</feature>
<evidence type="ECO:0000256" key="1">
    <source>
        <dbReference type="ARBA" id="ARBA00022598"/>
    </source>
</evidence>
<feature type="active site" description="N6-AMP-lysine intermediate" evidence="7">
    <location>
        <position position="129"/>
    </location>
</feature>
<dbReference type="GeneID" id="78383203"/>
<dbReference type="RefSeq" id="WP_034794671.1">
    <property type="nucleotide sequence ID" value="NZ_JMPJ01000068.1"/>
</dbReference>
<evidence type="ECO:0000313" key="10">
    <source>
        <dbReference type="EMBL" id="KFC78377.1"/>
    </source>
</evidence>
<dbReference type="InterPro" id="IPR050326">
    <property type="entry name" value="NAD_dep_DNA_ligaseB"/>
</dbReference>
<comment type="function">
    <text evidence="7">Catalyzes the formation of phosphodiester linkages between 5'-phosphoryl and 3'-hydroxyl groups in double-stranded DNA using NAD as a coenzyme and as the energy source for the reaction.</text>
</comment>
<dbReference type="STRING" id="910964.GEAM_3711"/>
<comment type="similarity">
    <text evidence="7">Belongs to the NAD-dependent DNA ligase family. LigB subfamily.</text>
</comment>
<reference evidence="10 11" key="1">
    <citation type="submission" date="2014-05" db="EMBL/GenBank/DDBJ databases">
        <title>ATOL: Assembling a taxonomically balanced genome-scale reconstruction of the evolutionary history of the Enterobacteriaceae.</title>
        <authorList>
            <person name="Plunkett G.III."/>
            <person name="Neeno-Eckwall E.C."/>
            <person name="Glasner J.D."/>
            <person name="Perna N.T."/>
        </authorList>
    </citation>
    <scope>NUCLEOTIDE SEQUENCE [LARGE SCALE GENOMIC DNA]</scope>
    <source>
        <strain evidence="10 11">ATCC 33852</strain>
    </source>
</reference>
<dbReference type="GO" id="GO:0006260">
    <property type="term" value="P:DNA replication"/>
    <property type="evidence" value="ECO:0007669"/>
    <property type="project" value="UniProtKB-KW"/>
</dbReference>
<dbReference type="InterPro" id="IPR013839">
    <property type="entry name" value="DNAligase_adenylation"/>
</dbReference>
<evidence type="ECO:0000256" key="5">
    <source>
        <dbReference type="ARBA" id="ARBA00023204"/>
    </source>
</evidence>
<dbReference type="eggNOG" id="COG0272">
    <property type="taxonomic scope" value="Bacteria"/>
</dbReference>
<dbReference type="Gene3D" id="3.30.470.30">
    <property type="entry name" value="DNA ligase/mRNA capping enzyme"/>
    <property type="match status" value="1"/>
</dbReference>
<gene>
    <name evidence="7" type="primary">ligB</name>
    <name evidence="10" type="ORF">GEAM_3711</name>
</gene>
<name>A0A085G3T2_EWIA3</name>
<feature type="signal peptide" evidence="8">
    <location>
        <begin position="1"/>
        <end position="20"/>
    </location>
</feature>
<dbReference type="HAMAP" id="MF_01587">
    <property type="entry name" value="DNA_ligase_B"/>
    <property type="match status" value="1"/>
</dbReference>
<dbReference type="SUPFAM" id="SSF56091">
    <property type="entry name" value="DNA ligase/mRNA capping enzyme, catalytic domain"/>
    <property type="match status" value="1"/>
</dbReference>
<organism evidence="10 11">
    <name type="scientific">Ewingella americana (strain ATCC 33852 / DSM 4580 / CCUG 14506 / JCM 5911 / LMG 7869 / NCTC 12157 / CDC 1468-78)</name>
    <dbReference type="NCBI Taxonomy" id="910964"/>
    <lineage>
        <taxon>Bacteria</taxon>
        <taxon>Pseudomonadati</taxon>
        <taxon>Pseudomonadota</taxon>
        <taxon>Gammaproteobacteria</taxon>
        <taxon>Enterobacterales</taxon>
        <taxon>Yersiniaceae</taxon>
        <taxon>Ewingella</taxon>
    </lineage>
</organism>
<keyword evidence="8" id="KW-0732">Signal</keyword>
<comment type="catalytic activity">
    <reaction evidence="6 7">
        <text>NAD(+) + (deoxyribonucleotide)n-3'-hydroxyl + 5'-phospho-(deoxyribonucleotide)m = (deoxyribonucleotide)n+m + AMP + beta-nicotinamide D-nucleotide.</text>
        <dbReference type="EC" id="6.5.1.2"/>
    </reaction>
</comment>
<proteinExistence type="inferred from homology"/>
<evidence type="ECO:0000313" key="11">
    <source>
        <dbReference type="Proteomes" id="UP000028640"/>
    </source>
</evidence>
<dbReference type="EMBL" id="JMPJ01000068">
    <property type="protein sequence ID" value="KFC78377.1"/>
    <property type="molecule type" value="Genomic_DNA"/>
</dbReference>
<dbReference type="Pfam" id="PF03120">
    <property type="entry name" value="OB_DNA_ligase"/>
    <property type="match status" value="1"/>
</dbReference>
<dbReference type="NCBIfam" id="NF005987">
    <property type="entry name" value="PRK08097.1"/>
    <property type="match status" value="1"/>
</dbReference>
<dbReference type="InterPro" id="IPR020923">
    <property type="entry name" value="DNA_ligase_B"/>
</dbReference>
<dbReference type="InterPro" id="IPR012340">
    <property type="entry name" value="NA-bd_OB-fold"/>
</dbReference>
<dbReference type="Gene3D" id="2.40.50.140">
    <property type="entry name" value="Nucleic acid-binding proteins"/>
    <property type="match status" value="1"/>
</dbReference>
<evidence type="ECO:0000256" key="2">
    <source>
        <dbReference type="ARBA" id="ARBA00022705"/>
    </source>
</evidence>
<evidence type="ECO:0000256" key="6">
    <source>
        <dbReference type="ARBA" id="ARBA00034005"/>
    </source>
</evidence>
<evidence type="ECO:0000256" key="3">
    <source>
        <dbReference type="ARBA" id="ARBA00022763"/>
    </source>
</evidence>
<dbReference type="SMART" id="SM00532">
    <property type="entry name" value="LIGANc"/>
    <property type="match status" value="1"/>
</dbReference>
<dbReference type="InterPro" id="IPR013840">
    <property type="entry name" value="DNAligase_N"/>
</dbReference>
<sequence>MRQIVKRLLMLCFLPAQCFAACPDWPQSRLSLETQALTAQLLHWDRRYHHFGQSLIDDVTYDSLRNKESDWLRCAGLPVSEAIPPREASSAQIAVTQHPFAHTGLKKIRDEAALARWLSGREDLWVQPKIDGVAVTLVYQKGKLVSLMSRGDGLMGQDWTAKAAFIPAILPTIPDRREQLVLQGELYLLMNGHQQASLGGMNARAKVAGAMMRHSSSATLSQLGLFIWSWPDGPKTMQARLSELTRLGFPLAESFSQPVKLAKDIAHWREQWFRQSLPFATDGVVIRQGQEPAGRYWKNNTAEWAIAWKYPPQTQLAEIRSIETLVGRRGKRTVIVHLNAIKLDDKTLTKVSIGSPEKLRHWDLAPGDHVSIVLAGQGIPVLEKVVWRVKQRPNTPDTDINEFTALTCFKPTAGCEQQFLSRLTWLSGPNALKLRGLGEATWRSLMNDKKVTDLADWLNLTPESIAASPGLGPKQGQNIYAELQLAKQKTFRQWLSAIGFPTFALNVAASQKHWREVESLTAEGWQKSVGIGKKRVGEILAFIHHPDVQELAEFLGQQRIPAFDLAGMPE</sequence>
<accession>A0A085G3T2</accession>
<keyword evidence="1 7" id="KW-0436">Ligase</keyword>
<dbReference type="PANTHER" id="PTHR47810">
    <property type="entry name" value="DNA LIGASE"/>
    <property type="match status" value="1"/>
</dbReference>
<evidence type="ECO:0000256" key="7">
    <source>
        <dbReference type="HAMAP-Rule" id="MF_01587"/>
    </source>
</evidence>
<keyword evidence="5 7" id="KW-0234">DNA repair</keyword>
<comment type="caution">
    <text evidence="10">The sequence shown here is derived from an EMBL/GenBank/DDBJ whole genome shotgun (WGS) entry which is preliminary data.</text>
</comment>
<evidence type="ECO:0000256" key="8">
    <source>
        <dbReference type="SAM" id="SignalP"/>
    </source>
</evidence>
<dbReference type="SUPFAM" id="SSF50249">
    <property type="entry name" value="Nucleic acid-binding proteins"/>
    <property type="match status" value="1"/>
</dbReference>
<keyword evidence="11" id="KW-1185">Reference proteome</keyword>
<dbReference type="PANTHER" id="PTHR47810:SF1">
    <property type="entry name" value="DNA LIGASE B"/>
    <property type="match status" value="1"/>
</dbReference>
<evidence type="ECO:0000259" key="9">
    <source>
        <dbReference type="SMART" id="SM00532"/>
    </source>
</evidence>
<keyword evidence="3 7" id="KW-0227">DNA damage</keyword>
<dbReference type="Proteomes" id="UP000028640">
    <property type="component" value="Unassembled WGS sequence"/>
</dbReference>
<feature type="chain" id="PRO_5001790825" description="DNA ligase B" evidence="8">
    <location>
        <begin position="21"/>
        <end position="570"/>
    </location>
</feature>
<dbReference type="InterPro" id="IPR004150">
    <property type="entry name" value="NAD_DNA_ligase_OB"/>
</dbReference>
<dbReference type="Gene3D" id="1.10.150.20">
    <property type="entry name" value="5' to 3' exonuclease, C-terminal subdomain"/>
    <property type="match status" value="1"/>
</dbReference>
<protein>
    <recommendedName>
        <fullName evidence="7">DNA ligase B</fullName>
        <ecNumber evidence="7">6.5.1.2</ecNumber>
    </recommendedName>
    <alternativeName>
        <fullName evidence="7">Polydeoxyribonucleotide synthase [NAD(+)] B</fullName>
    </alternativeName>
</protein>
<dbReference type="GO" id="GO:0006281">
    <property type="term" value="P:DNA repair"/>
    <property type="evidence" value="ECO:0007669"/>
    <property type="project" value="UniProtKB-KW"/>
</dbReference>